<dbReference type="EMBL" id="AGTP01114341">
    <property type="status" value="NOT_ANNOTATED_CDS"/>
    <property type="molecule type" value="Genomic_DNA"/>
</dbReference>
<feature type="coiled-coil region" evidence="6">
    <location>
        <begin position="163"/>
        <end position="193"/>
    </location>
</feature>
<comment type="similarity">
    <text evidence="1 5">Belongs to the E2F/DP family.</text>
</comment>
<dbReference type="InterPro" id="IPR032198">
    <property type="entry name" value="E2F_CC-MB"/>
</dbReference>
<proteinExistence type="inferred from homology"/>
<dbReference type="InterPro" id="IPR003316">
    <property type="entry name" value="E2F_WHTH_DNA-bd_dom"/>
</dbReference>
<evidence type="ECO:0000256" key="2">
    <source>
        <dbReference type="ARBA" id="ARBA00023015"/>
    </source>
</evidence>
<dbReference type="Ensembl" id="ENSSTOT00000020661.2">
    <property type="protein sequence ID" value="ENSSTOP00000018052.2"/>
    <property type="gene ID" value="ENSSTOG00000022583.2"/>
</dbReference>
<dbReference type="GeneTree" id="ENSGT00940000155734"/>
<keyword evidence="2 5" id="KW-0805">Transcription regulation</keyword>
<evidence type="ECO:0000256" key="1">
    <source>
        <dbReference type="ARBA" id="ARBA00010940"/>
    </source>
</evidence>
<dbReference type="Gene3D" id="6.10.250.540">
    <property type="match status" value="1"/>
</dbReference>
<dbReference type="InterPro" id="IPR036388">
    <property type="entry name" value="WH-like_DNA-bd_sf"/>
</dbReference>
<keyword evidence="4 5" id="KW-0804">Transcription</keyword>
<feature type="compositionally biased region" description="Polar residues" evidence="7">
    <location>
        <begin position="299"/>
        <end position="313"/>
    </location>
</feature>
<dbReference type="GO" id="GO:0046983">
    <property type="term" value="F:protein dimerization activity"/>
    <property type="evidence" value="ECO:0007669"/>
    <property type="project" value="InterPro"/>
</dbReference>
<protein>
    <recommendedName>
        <fullName evidence="8">E2F/DP family winged-helix DNA-binding domain-containing protein</fullName>
    </recommendedName>
</protein>
<feature type="domain" description="E2F/DP family winged-helix DNA-binding" evidence="8">
    <location>
        <begin position="93"/>
        <end position="158"/>
    </location>
</feature>
<evidence type="ECO:0000256" key="7">
    <source>
        <dbReference type="SAM" id="MobiDB-lite"/>
    </source>
</evidence>
<dbReference type="FunFam" id="1.10.10.10:FF:000008">
    <property type="entry name" value="E2F transcription factor 1"/>
    <property type="match status" value="1"/>
</dbReference>
<keyword evidence="3 5" id="KW-0238">DNA-binding</keyword>
<evidence type="ECO:0000256" key="6">
    <source>
        <dbReference type="SAM" id="Coils"/>
    </source>
</evidence>
<dbReference type="SUPFAM" id="SSF144074">
    <property type="entry name" value="E2F-DP heterodimerization region"/>
    <property type="match status" value="1"/>
</dbReference>
<dbReference type="PANTHER" id="PTHR12081">
    <property type="entry name" value="TRANSCRIPTION FACTOR E2F"/>
    <property type="match status" value="1"/>
</dbReference>
<dbReference type="Pfam" id="PF16421">
    <property type="entry name" value="E2F_CC-MB"/>
    <property type="match status" value="1"/>
</dbReference>
<dbReference type="GO" id="GO:0000978">
    <property type="term" value="F:RNA polymerase II cis-regulatory region sequence-specific DNA binding"/>
    <property type="evidence" value="ECO:0007669"/>
    <property type="project" value="InterPro"/>
</dbReference>
<feature type="compositionally biased region" description="Polar residues" evidence="7">
    <location>
        <begin position="271"/>
        <end position="288"/>
    </location>
</feature>
<reference evidence="9" key="2">
    <citation type="submission" date="2025-08" db="UniProtKB">
        <authorList>
            <consortium name="Ensembl"/>
        </authorList>
    </citation>
    <scope>IDENTIFICATION</scope>
</reference>
<dbReference type="SMART" id="SM01372">
    <property type="entry name" value="E2F_TDP"/>
    <property type="match status" value="1"/>
</dbReference>
<dbReference type="Proteomes" id="UP000005215">
    <property type="component" value="Unassembled WGS sequence"/>
</dbReference>
<dbReference type="HOGENOM" id="CLU_032091_4_0_1"/>
<reference evidence="10" key="1">
    <citation type="submission" date="2011-11" db="EMBL/GenBank/DDBJ databases">
        <title>The Draft Genome of Spermophilus tridecemlineatus.</title>
        <authorList>
            <consortium name="The Broad Institute Genome Assembly &amp; Analysis Group"/>
            <consortium name="Computational R&amp;D Group"/>
            <consortium name="and Sequencing Platform"/>
            <person name="Di Palma F."/>
            <person name="Alfoldi J."/>
            <person name="Johnson J."/>
            <person name="Berlin A."/>
            <person name="Gnerre S."/>
            <person name="Jaffe D."/>
            <person name="MacCallum I."/>
            <person name="Young S."/>
            <person name="Walker B.J."/>
            <person name="Lindblad-Toh K."/>
        </authorList>
    </citation>
    <scope>NUCLEOTIDE SEQUENCE [LARGE SCALE GENOMIC DNA]</scope>
</reference>
<reference evidence="9" key="3">
    <citation type="submission" date="2025-09" db="UniProtKB">
        <authorList>
            <consortium name="Ensembl"/>
        </authorList>
    </citation>
    <scope>IDENTIFICATION</scope>
</reference>
<dbReference type="CDD" id="cd14660">
    <property type="entry name" value="E2F_DD"/>
    <property type="match status" value="1"/>
</dbReference>
<dbReference type="GO" id="GO:0000981">
    <property type="term" value="F:DNA-binding transcription factor activity, RNA polymerase II-specific"/>
    <property type="evidence" value="ECO:0007669"/>
    <property type="project" value="TreeGrafter"/>
</dbReference>
<keyword evidence="6" id="KW-0175">Coiled coil</keyword>
<evidence type="ECO:0000259" key="8">
    <source>
        <dbReference type="SMART" id="SM01372"/>
    </source>
</evidence>
<evidence type="ECO:0000313" key="10">
    <source>
        <dbReference type="Proteomes" id="UP000005215"/>
    </source>
</evidence>
<organism evidence="9 10">
    <name type="scientific">Ictidomys tridecemlineatus</name>
    <name type="common">Thirteen-lined ground squirrel</name>
    <name type="synonym">Spermophilus tridecemlineatus</name>
    <dbReference type="NCBI Taxonomy" id="43179"/>
    <lineage>
        <taxon>Eukaryota</taxon>
        <taxon>Metazoa</taxon>
        <taxon>Chordata</taxon>
        <taxon>Craniata</taxon>
        <taxon>Vertebrata</taxon>
        <taxon>Euteleostomi</taxon>
        <taxon>Mammalia</taxon>
        <taxon>Eutheria</taxon>
        <taxon>Euarchontoglires</taxon>
        <taxon>Glires</taxon>
        <taxon>Rodentia</taxon>
        <taxon>Sciuromorpha</taxon>
        <taxon>Sciuridae</taxon>
        <taxon>Xerinae</taxon>
        <taxon>Marmotini</taxon>
        <taxon>Ictidomys</taxon>
    </lineage>
</organism>
<sequence>MCWAPGSQASAWGWRWSRPEQWRSSWRTRRGSAAQQLQAAAAGEDTAPMDGSVEKLCRPNNVEMLPPSKIRRNLEGNDQNASGSRALKGKKPRFNVSLVCLTKRFTDLIKSAPGGILDLNKAATTLGVPKRRLYDITGVLNGIDFVEKKSRNHVRWTGSDLSHSEALTQKQKLQEELANLAAMEGALDELIKDCAQQLFELTDDKTNESLAYVTYQDVHSIEDFHEQIVIAVRAPEATTLDVLAPGEDSLTVHVKSTRGPIDVYLCEMEQNHSSGKTSDGAETSSSESQHPEGHEEGENSPQQSEDLPEVNNI</sequence>
<dbReference type="SUPFAM" id="SSF46785">
    <property type="entry name" value="Winged helix' DNA-binding domain"/>
    <property type="match status" value="1"/>
</dbReference>
<keyword evidence="10" id="KW-1185">Reference proteome</keyword>
<dbReference type="Gene3D" id="1.10.10.10">
    <property type="entry name" value="Winged helix-like DNA-binding domain superfamily/Winged helix DNA-binding domain"/>
    <property type="match status" value="1"/>
</dbReference>
<accession>I3N106</accession>
<dbReference type="InParanoid" id="I3N106"/>
<evidence type="ECO:0000313" key="9">
    <source>
        <dbReference type="Ensembl" id="ENSSTOP00000018052.2"/>
    </source>
</evidence>
<evidence type="ECO:0000256" key="5">
    <source>
        <dbReference type="RuleBase" id="RU003796"/>
    </source>
</evidence>
<keyword evidence="5" id="KW-0539">Nucleus</keyword>
<evidence type="ECO:0000256" key="3">
    <source>
        <dbReference type="ARBA" id="ARBA00023125"/>
    </source>
</evidence>
<dbReference type="eggNOG" id="KOG2577">
    <property type="taxonomic scope" value="Eukaryota"/>
</dbReference>
<dbReference type="GO" id="GO:0090575">
    <property type="term" value="C:RNA polymerase II transcription regulator complex"/>
    <property type="evidence" value="ECO:0007669"/>
    <property type="project" value="TreeGrafter"/>
</dbReference>
<dbReference type="InterPro" id="IPR037241">
    <property type="entry name" value="E2F-DP_heterodim"/>
</dbReference>
<dbReference type="Pfam" id="PF02319">
    <property type="entry name" value="WHD_E2F_TDP"/>
    <property type="match status" value="1"/>
</dbReference>
<feature type="region of interest" description="Disordered" evidence="7">
    <location>
        <begin position="271"/>
        <end position="313"/>
    </location>
</feature>
<dbReference type="InterPro" id="IPR036390">
    <property type="entry name" value="WH_DNA-bd_sf"/>
</dbReference>
<comment type="subcellular location">
    <subcellularLocation>
        <location evidence="5">Nucleus</location>
    </subcellularLocation>
</comment>
<dbReference type="InterPro" id="IPR015633">
    <property type="entry name" value="E2F"/>
</dbReference>
<dbReference type="PANTHER" id="PTHR12081:SF19">
    <property type="entry name" value="TRANSCRIPTION FACTOR E2F6"/>
    <property type="match status" value="1"/>
</dbReference>
<dbReference type="AlphaFoldDB" id="I3N106"/>
<evidence type="ECO:0000256" key="4">
    <source>
        <dbReference type="ARBA" id="ARBA00023163"/>
    </source>
</evidence>
<name>I3N106_ICTTR</name>
<dbReference type="STRING" id="43179.ENSSTOP00000018052"/>